<accession>A0AAW8HU02</accession>
<reference evidence="3" key="1">
    <citation type="submission" date="2023-08" db="EMBL/GenBank/DDBJ databases">
        <title>WGS of pathogenic bacterial species, Los Angeles County Public Health Laboratories.</title>
        <authorList>
            <person name="Garrigues J.M."/>
            <person name="Green N.M."/>
        </authorList>
    </citation>
    <scope>NUCLEOTIDE SEQUENCE</scope>
    <source>
        <strain evidence="3">LACPHL-BACT-2023-00068</strain>
    </source>
</reference>
<dbReference type="InterPro" id="IPR041238">
    <property type="entry name" value="Rap1a"/>
</dbReference>
<dbReference type="AlphaFoldDB" id="A0AAW8HU02"/>
<evidence type="ECO:0000256" key="1">
    <source>
        <dbReference type="SAM" id="SignalP"/>
    </source>
</evidence>
<organism evidence="3 4">
    <name type="scientific">Pluralibacter gergoviae</name>
    <name type="common">Enterobacter gergoviae</name>
    <dbReference type="NCBI Taxonomy" id="61647"/>
    <lineage>
        <taxon>Bacteria</taxon>
        <taxon>Pseudomonadati</taxon>
        <taxon>Pseudomonadota</taxon>
        <taxon>Gammaproteobacteria</taxon>
        <taxon>Enterobacterales</taxon>
        <taxon>Enterobacteriaceae</taxon>
        <taxon>Pluralibacter</taxon>
    </lineage>
</organism>
<evidence type="ECO:0000259" key="2">
    <source>
        <dbReference type="Pfam" id="PF18602"/>
    </source>
</evidence>
<comment type="caution">
    <text evidence="3">The sequence shown here is derived from an EMBL/GenBank/DDBJ whole genome shotgun (WGS) entry which is preliminary data.</text>
</comment>
<dbReference type="RefSeq" id="WP_048253992.1">
    <property type="nucleotide sequence ID" value="NZ_CACVCI010000001.1"/>
</dbReference>
<dbReference type="EMBL" id="JAVDNV010000014">
    <property type="protein sequence ID" value="MDQ2311061.1"/>
    <property type="molecule type" value="Genomic_DNA"/>
</dbReference>
<name>A0AAW8HU02_PLUGE</name>
<protein>
    <submittedName>
        <fullName evidence="3">Rap1a/Tai family immunity protein</fullName>
    </submittedName>
</protein>
<gene>
    <name evidence="3" type="ORF">RBJ30_18425</name>
</gene>
<proteinExistence type="predicted"/>
<feature type="domain" description="Rap1a immunity protein" evidence="2">
    <location>
        <begin position="52"/>
        <end position="125"/>
    </location>
</feature>
<dbReference type="Gene3D" id="1.10.890.40">
    <property type="match status" value="1"/>
</dbReference>
<evidence type="ECO:0000313" key="4">
    <source>
        <dbReference type="Proteomes" id="UP001236270"/>
    </source>
</evidence>
<feature type="chain" id="PRO_5043499585" evidence="1">
    <location>
        <begin position="23"/>
        <end position="130"/>
    </location>
</feature>
<keyword evidence="1" id="KW-0732">Signal</keyword>
<dbReference type="Proteomes" id="UP001236270">
    <property type="component" value="Unassembled WGS sequence"/>
</dbReference>
<feature type="signal peptide" evidence="1">
    <location>
        <begin position="1"/>
        <end position="22"/>
    </location>
</feature>
<evidence type="ECO:0000313" key="3">
    <source>
        <dbReference type="EMBL" id="MDQ2311061.1"/>
    </source>
</evidence>
<dbReference type="GeneID" id="61382905"/>
<dbReference type="Pfam" id="PF18602">
    <property type="entry name" value="Rap1a"/>
    <property type="match status" value="1"/>
</dbReference>
<sequence>MKLLPATLFAAAAMTLSASAIAVDEGSNLLRDPNSLSRNDIQISGEKFLHAWLSKDDGQERLKANMYLMGVMDATEGSSWCSYKVALPGSLRESIYSYFSKLSDEQKKEPAAALIKKALMLDLPCSKGSK</sequence>